<dbReference type="Proteomes" id="UP000308713">
    <property type="component" value="Unassembled WGS sequence"/>
</dbReference>
<evidence type="ECO:0000256" key="4">
    <source>
        <dbReference type="ARBA" id="ARBA00022679"/>
    </source>
</evidence>
<evidence type="ECO:0000256" key="9">
    <source>
        <dbReference type="ARBA" id="ARBA00023015"/>
    </source>
</evidence>
<keyword evidence="7" id="KW-0067">ATP-binding</keyword>
<dbReference type="GO" id="GO:0043565">
    <property type="term" value="F:sequence-specific DNA binding"/>
    <property type="evidence" value="ECO:0007669"/>
    <property type="project" value="InterPro"/>
</dbReference>
<evidence type="ECO:0000256" key="2">
    <source>
        <dbReference type="ARBA" id="ARBA00012438"/>
    </source>
</evidence>
<keyword evidence="9" id="KW-0805">Transcription regulation</keyword>
<dbReference type="InterPro" id="IPR011110">
    <property type="entry name" value="Reg_prop"/>
</dbReference>
<dbReference type="InterPro" id="IPR011123">
    <property type="entry name" value="Y_Y_Y"/>
</dbReference>
<dbReference type="InterPro" id="IPR018060">
    <property type="entry name" value="HTH_AraC"/>
</dbReference>
<dbReference type="PRINTS" id="PR00344">
    <property type="entry name" value="BCTRLSENSOR"/>
</dbReference>
<dbReference type="Gene3D" id="2.60.40.10">
    <property type="entry name" value="Immunoglobulins"/>
    <property type="match status" value="1"/>
</dbReference>
<dbReference type="SUPFAM" id="SSF52172">
    <property type="entry name" value="CheY-like"/>
    <property type="match status" value="1"/>
</dbReference>
<dbReference type="SMART" id="SM00342">
    <property type="entry name" value="HTH_ARAC"/>
    <property type="match status" value="1"/>
</dbReference>
<dbReference type="EMBL" id="VDCS01000004">
    <property type="protein sequence ID" value="TNJ45627.1"/>
    <property type="molecule type" value="Genomic_DNA"/>
</dbReference>
<comment type="caution">
    <text evidence="16">The sequence shown here is derived from an EMBL/GenBank/DDBJ whole genome shotgun (WGS) entry which is preliminary data.</text>
</comment>
<reference evidence="16 17" key="1">
    <citation type="submission" date="2019-05" db="EMBL/GenBank/DDBJ databases">
        <title>Tamlana fucoidanivorans sp. nov., isolated from the surface of algae collected from Fujian province in China.</title>
        <authorList>
            <person name="Li J."/>
        </authorList>
    </citation>
    <scope>NUCLEOTIDE SEQUENCE [LARGE SCALE GENOMIC DNA]</scope>
    <source>
        <strain evidence="16 17">CW2-9</strain>
    </source>
</reference>
<dbReference type="PANTHER" id="PTHR43547">
    <property type="entry name" value="TWO-COMPONENT HISTIDINE KINASE"/>
    <property type="match status" value="1"/>
</dbReference>
<dbReference type="CDD" id="cd00082">
    <property type="entry name" value="HisKA"/>
    <property type="match status" value="1"/>
</dbReference>
<dbReference type="GO" id="GO:0003700">
    <property type="term" value="F:DNA-binding transcription factor activity"/>
    <property type="evidence" value="ECO:0007669"/>
    <property type="project" value="InterPro"/>
</dbReference>
<evidence type="ECO:0000256" key="7">
    <source>
        <dbReference type="ARBA" id="ARBA00022840"/>
    </source>
</evidence>
<dbReference type="EC" id="2.7.13.3" evidence="2"/>
<dbReference type="Pfam" id="PF12833">
    <property type="entry name" value="HTH_18"/>
    <property type="match status" value="1"/>
</dbReference>
<evidence type="ECO:0000256" key="1">
    <source>
        <dbReference type="ARBA" id="ARBA00000085"/>
    </source>
</evidence>
<evidence type="ECO:0000256" key="5">
    <source>
        <dbReference type="ARBA" id="ARBA00022741"/>
    </source>
</evidence>
<dbReference type="Pfam" id="PF07495">
    <property type="entry name" value="Y_Y_Y"/>
    <property type="match status" value="1"/>
</dbReference>
<evidence type="ECO:0000256" key="12">
    <source>
        <dbReference type="PROSITE-ProRule" id="PRU00169"/>
    </source>
</evidence>
<keyword evidence="8" id="KW-0902">Two-component regulatory system</keyword>
<dbReference type="PROSITE" id="PS50109">
    <property type="entry name" value="HIS_KIN"/>
    <property type="match status" value="1"/>
</dbReference>
<dbReference type="InterPro" id="IPR009057">
    <property type="entry name" value="Homeodomain-like_sf"/>
</dbReference>
<keyword evidence="5" id="KW-0547">Nucleotide-binding</keyword>
<dbReference type="InterPro" id="IPR003594">
    <property type="entry name" value="HATPase_dom"/>
</dbReference>
<feature type="domain" description="Response regulatory" evidence="15">
    <location>
        <begin position="1166"/>
        <end position="1281"/>
    </location>
</feature>
<dbReference type="GO" id="GO:0005524">
    <property type="term" value="F:ATP binding"/>
    <property type="evidence" value="ECO:0007669"/>
    <property type="project" value="UniProtKB-KW"/>
</dbReference>
<accession>A0A5C4SNN0</accession>
<protein>
    <recommendedName>
        <fullName evidence="2">histidine kinase</fullName>
        <ecNumber evidence="2">2.7.13.3</ecNumber>
    </recommendedName>
</protein>
<dbReference type="Gene3D" id="1.10.287.130">
    <property type="match status" value="1"/>
</dbReference>
<evidence type="ECO:0000259" key="13">
    <source>
        <dbReference type="PROSITE" id="PS01124"/>
    </source>
</evidence>
<dbReference type="SUPFAM" id="SSF55874">
    <property type="entry name" value="ATPase domain of HSP90 chaperone/DNA topoisomerase II/histidine kinase"/>
    <property type="match status" value="1"/>
</dbReference>
<dbReference type="SMART" id="SM00388">
    <property type="entry name" value="HisKA"/>
    <property type="match status" value="1"/>
</dbReference>
<evidence type="ECO:0000259" key="15">
    <source>
        <dbReference type="PROSITE" id="PS50110"/>
    </source>
</evidence>
<dbReference type="InterPro" id="IPR036097">
    <property type="entry name" value="HisK_dim/P_sf"/>
</dbReference>
<dbReference type="Gene3D" id="1.10.10.60">
    <property type="entry name" value="Homeodomain-like"/>
    <property type="match status" value="1"/>
</dbReference>
<keyword evidence="6" id="KW-0418">Kinase</keyword>
<dbReference type="PROSITE" id="PS50110">
    <property type="entry name" value="RESPONSE_REGULATORY"/>
    <property type="match status" value="1"/>
</dbReference>
<dbReference type="Pfam" id="PF02518">
    <property type="entry name" value="HATPase_c"/>
    <property type="match status" value="1"/>
</dbReference>
<gene>
    <name evidence="16" type="ORF">FGF67_04400</name>
</gene>
<dbReference type="GO" id="GO:0000155">
    <property type="term" value="F:phosphorelay sensor kinase activity"/>
    <property type="evidence" value="ECO:0007669"/>
    <property type="project" value="InterPro"/>
</dbReference>
<dbReference type="Gene3D" id="2.130.10.10">
    <property type="entry name" value="YVTN repeat-like/Quinoprotein amine dehydrogenase"/>
    <property type="match status" value="4"/>
</dbReference>
<evidence type="ECO:0000256" key="3">
    <source>
        <dbReference type="ARBA" id="ARBA00022553"/>
    </source>
</evidence>
<evidence type="ECO:0000313" key="16">
    <source>
        <dbReference type="EMBL" id="TNJ45627.1"/>
    </source>
</evidence>
<dbReference type="InterPro" id="IPR003661">
    <property type="entry name" value="HisK_dim/P_dom"/>
</dbReference>
<dbReference type="FunFam" id="3.30.565.10:FF:000037">
    <property type="entry name" value="Hybrid sensor histidine kinase/response regulator"/>
    <property type="match status" value="1"/>
</dbReference>
<dbReference type="FunFam" id="3.40.50.2300:FF:000138">
    <property type="entry name" value="Two-component system sensor histidine kinase/response regulator"/>
    <property type="match status" value="1"/>
</dbReference>
<keyword evidence="17" id="KW-1185">Reference proteome</keyword>
<feature type="domain" description="HTH araC/xylS-type" evidence="13">
    <location>
        <begin position="1313"/>
        <end position="1412"/>
    </location>
</feature>
<dbReference type="InterPro" id="IPR015943">
    <property type="entry name" value="WD40/YVTN_repeat-like_dom_sf"/>
</dbReference>
<dbReference type="InterPro" id="IPR013783">
    <property type="entry name" value="Ig-like_fold"/>
</dbReference>
<dbReference type="InterPro" id="IPR001789">
    <property type="entry name" value="Sig_transdc_resp-reg_receiver"/>
</dbReference>
<dbReference type="Pfam" id="PF07494">
    <property type="entry name" value="Reg_prop"/>
    <property type="match status" value="5"/>
</dbReference>
<dbReference type="FunFam" id="2.60.40.10:FF:000791">
    <property type="entry name" value="Two-component system sensor histidine kinase/response regulator"/>
    <property type="match status" value="1"/>
</dbReference>
<dbReference type="Gene3D" id="3.40.50.2300">
    <property type="match status" value="1"/>
</dbReference>
<dbReference type="InterPro" id="IPR011006">
    <property type="entry name" value="CheY-like_superfamily"/>
</dbReference>
<dbReference type="SUPFAM" id="SSF47384">
    <property type="entry name" value="Homodimeric domain of signal transducing histidine kinase"/>
    <property type="match status" value="1"/>
</dbReference>
<comment type="catalytic activity">
    <reaction evidence="1">
        <text>ATP + protein L-histidine = ADP + protein N-phospho-L-histidine.</text>
        <dbReference type="EC" id="2.7.13.3"/>
    </reaction>
</comment>
<dbReference type="SUPFAM" id="SSF63829">
    <property type="entry name" value="Calcium-dependent phosphotriesterase"/>
    <property type="match status" value="3"/>
</dbReference>
<evidence type="ECO:0000256" key="10">
    <source>
        <dbReference type="ARBA" id="ARBA00023125"/>
    </source>
</evidence>
<dbReference type="InterPro" id="IPR036890">
    <property type="entry name" value="HATPase_C_sf"/>
</dbReference>
<name>A0A5C4SNN0_9FLAO</name>
<evidence type="ECO:0000256" key="6">
    <source>
        <dbReference type="ARBA" id="ARBA00022777"/>
    </source>
</evidence>
<dbReference type="SMART" id="SM00387">
    <property type="entry name" value="HATPase_c"/>
    <property type="match status" value="1"/>
</dbReference>
<dbReference type="InterPro" id="IPR004358">
    <property type="entry name" value="Sig_transdc_His_kin-like_C"/>
</dbReference>
<sequence length="1420" mass="163437">MDKNRLQLCIRNRFTLFLIFCLRLFLVNEISCQNTDLKFEHFIDKQEFSQHSVMKVIQDIDGYIWIGTLNGLYKYDGLKLTVYRHQLNNPNSLVSNSVYELELDSEGNLLIGTGKGLSKYNRLTQTFTTFPLVLQNARITAICPKKNGELWIGTLHSGLFHFNSTDERGEFPTQYLYKPNLSSSIVSNQIHSLVEDNSGNIWVGTVKGLNKVSIINGVTEFIHFKEIDKSIKLLFLDSKGALWVSTVGHRLLKIENPEKYINVNNVKFEEFPLNLIYSDTEESGGLITMFEKEDGNLFLGIHGYGLYLLDLSTGEYLKYLHDPRMPESISSNNIESVFIDRSQVLWVGTEGGGLNKCDLKQKAINHLEHNILSKNSLSHSSINDILKAREGVFWVATQDGLNKVMFIDDAYKEPIIERFYLSKKQHEKEVRYQEPIWSILRDRDGDYWIGGVDGVYHMDINEDKNVITFNKTDFNMLEVMSIIEDSHGVLWFGSLIDGLIKWPKRKKQNGSFDFSNRIHYKPDSNNKYSISAKEISCIYEDSRSNLWVGTLQGGLNLVVPNGIDGGDLFVSFQYDSNDINSLSHNSVFSILEDSNGEFWIGTYGGGLNKMTLSPDENSDPKFKHYTEEDGLINNSIYGIIEDDNGFLWVSTDNGISSFNRYTEAFKNYNKEDGLQGNNFRKGAYLKNDDGYLFFGGYNGLNIFHPKDLKENDIFAPVNIVGFKIKNESINVGETYNGRILFDKSLSAYSKPIELNYHENTLTFEFSALHFAAPEKNQYKYMLAGFNSDWVESKGMNSAHYTNLPPGKYTFKVKASNNDGLWSEELSTINLCISPPFWQTWWAYFIYMLIVIALLWSIQSYFNLRSRERASLQVQKEIENINKLKLQFFTNISHEFKTPITLILNPIEELIELFKENLSVQSKLRMVERNANSLLRLVQQLMEFRRIEVGETKLKVTESNIVHFVREIIFSFQSHANRKDIHISFESSLNTIPVWFDWDKLEKILNNLIYNAIKFTPNNGNIEVSICKVDTNKESKLTSVDSDTDYVEIKVKDSGIGIDKSQLPYIFQRFYQINQSDLEAVKGSGLGLAITKDLVELHHGEILVESEKNLGTQFTIRLPLGRVHFLEEEIAEITVLENINEEEIDEEMLRRDSQMNFNSLNENNKKVVLIVDDNEDIRELVCNGLKETYNVLQAENGKEALKIVLKEIPDVVITDVLMPEMDGVQFCYKIKNNVRTSHIPVIMLTALNSVEHRIEGLESGADAYIPKPFKMKLLSVRIEKLIGSRELMRKRFQTEKEITPEQVTLNSLDEEFLKSIMNFMELNMANENYWIDELASDMNTSRSTFFRKLKKLTGLAPNDFMRMVRLKRSLQLLEQGQHTIAQVSYMVGFSHPNYFGKCFRKYYGQTPSEFSKHKNRDKSNV</sequence>
<dbReference type="InterPro" id="IPR018062">
    <property type="entry name" value="HTH_AraC-typ_CS"/>
</dbReference>
<dbReference type="Pfam" id="PF00512">
    <property type="entry name" value="HisKA"/>
    <property type="match status" value="1"/>
</dbReference>
<evidence type="ECO:0000259" key="14">
    <source>
        <dbReference type="PROSITE" id="PS50109"/>
    </source>
</evidence>
<keyword evidence="10" id="KW-0238">DNA-binding</keyword>
<dbReference type="SUPFAM" id="SSF46689">
    <property type="entry name" value="Homeodomain-like"/>
    <property type="match status" value="1"/>
</dbReference>
<keyword evidence="11" id="KW-0804">Transcription</keyword>
<keyword evidence="4" id="KW-0808">Transferase</keyword>
<evidence type="ECO:0000313" key="17">
    <source>
        <dbReference type="Proteomes" id="UP000308713"/>
    </source>
</evidence>
<dbReference type="SMART" id="SM00448">
    <property type="entry name" value="REC"/>
    <property type="match status" value="1"/>
</dbReference>
<dbReference type="PROSITE" id="PS01124">
    <property type="entry name" value="HTH_ARAC_FAMILY_2"/>
    <property type="match status" value="1"/>
</dbReference>
<dbReference type="InterPro" id="IPR005467">
    <property type="entry name" value="His_kinase_dom"/>
</dbReference>
<proteinExistence type="predicted"/>
<dbReference type="Pfam" id="PF00072">
    <property type="entry name" value="Response_reg"/>
    <property type="match status" value="1"/>
</dbReference>
<evidence type="ECO:0000256" key="8">
    <source>
        <dbReference type="ARBA" id="ARBA00023012"/>
    </source>
</evidence>
<dbReference type="PANTHER" id="PTHR43547:SF2">
    <property type="entry name" value="HYBRID SIGNAL TRANSDUCTION HISTIDINE KINASE C"/>
    <property type="match status" value="1"/>
</dbReference>
<organism evidence="16 17">
    <name type="scientific">Allotamlana fucoidanivorans</name>
    <dbReference type="NCBI Taxonomy" id="2583814"/>
    <lineage>
        <taxon>Bacteria</taxon>
        <taxon>Pseudomonadati</taxon>
        <taxon>Bacteroidota</taxon>
        <taxon>Flavobacteriia</taxon>
        <taxon>Flavobacteriales</taxon>
        <taxon>Flavobacteriaceae</taxon>
        <taxon>Allotamlana</taxon>
    </lineage>
</organism>
<dbReference type="Gene3D" id="3.30.565.10">
    <property type="entry name" value="Histidine kinase-like ATPase, C-terminal domain"/>
    <property type="match status" value="1"/>
</dbReference>
<keyword evidence="3 12" id="KW-0597">Phosphoprotein</keyword>
<dbReference type="PROSITE" id="PS00041">
    <property type="entry name" value="HTH_ARAC_FAMILY_1"/>
    <property type="match status" value="1"/>
</dbReference>
<feature type="modified residue" description="4-aspartylphosphate" evidence="12">
    <location>
        <position position="1214"/>
    </location>
</feature>
<evidence type="ECO:0000256" key="11">
    <source>
        <dbReference type="ARBA" id="ARBA00023163"/>
    </source>
</evidence>
<feature type="domain" description="Histidine kinase" evidence="14">
    <location>
        <begin position="890"/>
        <end position="1121"/>
    </location>
</feature>